<accession>A0AAD5TSL1</accession>
<feature type="non-terminal residue" evidence="9">
    <location>
        <position position="1"/>
    </location>
</feature>
<sequence length="197" mass="22845">YKPLKPRNHPRYKPYRDVTILVPTIDTGDEIKLALKSWLLSKPFEIIFITIPSKKKDLESLALSLDSQSSVIKVITVKKANKRNQMIAGINEVKTPIIVFADDDVIWPPTMLEWITAPFEDRKCGGVDCEEEEEEGNSFKDKNIYENFDLKTGSEDQLRVEEMGDKANFREKLNFKMDDEEFEYVDYQLVIDDDDES</sequence>
<dbReference type="InterPro" id="IPR052427">
    <property type="entry name" value="Glycosyltrans_GT2/GT47"/>
</dbReference>
<keyword evidence="4" id="KW-0812">Transmembrane</keyword>
<reference evidence="9" key="1">
    <citation type="submission" date="2020-05" db="EMBL/GenBank/DDBJ databases">
        <title>Phylogenomic resolution of chytrid fungi.</title>
        <authorList>
            <person name="Stajich J.E."/>
            <person name="Amses K."/>
            <person name="Simmons R."/>
            <person name="Seto K."/>
            <person name="Myers J."/>
            <person name="Bonds A."/>
            <person name="Quandt C.A."/>
            <person name="Barry K."/>
            <person name="Liu P."/>
            <person name="Grigoriev I."/>
            <person name="Longcore J.E."/>
            <person name="James T.Y."/>
        </authorList>
    </citation>
    <scope>NUCLEOTIDE SEQUENCE</scope>
    <source>
        <strain evidence="9">JEL0476</strain>
    </source>
</reference>
<evidence type="ECO:0000259" key="8">
    <source>
        <dbReference type="Pfam" id="PF00535"/>
    </source>
</evidence>
<dbReference type="AlphaFoldDB" id="A0AAD5TSL1"/>
<evidence type="ECO:0000256" key="7">
    <source>
        <dbReference type="ARBA" id="ARBA00023180"/>
    </source>
</evidence>
<gene>
    <name evidence="9" type="ORF">HK099_003062</name>
</gene>
<keyword evidence="5" id="KW-1133">Transmembrane helix</keyword>
<feature type="domain" description="Glycosyltransferase 2-like" evidence="8">
    <location>
        <begin position="19"/>
        <end position="144"/>
    </location>
</feature>
<comment type="caution">
    <text evidence="9">The sequence shown here is derived from an EMBL/GenBank/DDBJ whole genome shotgun (WGS) entry which is preliminary data.</text>
</comment>
<organism evidence="9 10">
    <name type="scientific">Clydaea vesicula</name>
    <dbReference type="NCBI Taxonomy" id="447962"/>
    <lineage>
        <taxon>Eukaryota</taxon>
        <taxon>Fungi</taxon>
        <taxon>Fungi incertae sedis</taxon>
        <taxon>Chytridiomycota</taxon>
        <taxon>Chytridiomycota incertae sedis</taxon>
        <taxon>Chytridiomycetes</taxon>
        <taxon>Lobulomycetales</taxon>
        <taxon>Lobulomycetaceae</taxon>
        <taxon>Clydaea</taxon>
    </lineage>
</organism>
<name>A0AAD5TSL1_9FUNG</name>
<dbReference type="SUPFAM" id="SSF53448">
    <property type="entry name" value="Nucleotide-diphospho-sugar transferases"/>
    <property type="match status" value="1"/>
</dbReference>
<dbReference type="GO" id="GO:0016757">
    <property type="term" value="F:glycosyltransferase activity"/>
    <property type="evidence" value="ECO:0007669"/>
    <property type="project" value="UniProtKB-KW"/>
</dbReference>
<evidence type="ECO:0000256" key="1">
    <source>
        <dbReference type="ARBA" id="ARBA00004370"/>
    </source>
</evidence>
<evidence type="ECO:0000256" key="6">
    <source>
        <dbReference type="ARBA" id="ARBA00023136"/>
    </source>
</evidence>
<evidence type="ECO:0000256" key="3">
    <source>
        <dbReference type="ARBA" id="ARBA00022679"/>
    </source>
</evidence>
<dbReference type="Proteomes" id="UP001211065">
    <property type="component" value="Unassembled WGS sequence"/>
</dbReference>
<evidence type="ECO:0000313" key="9">
    <source>
        <dbReference type="EMBL" id="KAJ3199667.1"/>
    </source>
</evidence>
<dbReference type="GO" id="GO:0016020">
    <property type="term" value="C:membrane"/>
    <property type="evidence" value="ECO:0007669"/>
    <property type="project" value="UniProtKB-SubCell"/>
</dbReference>
<dbReference type="InterPro" id="IPR029044">
    <property type="entry name" value="Nucleotide-diphossugar_trans"/>
</dbReference>
<proteinExistence type="predicted"/>
<evidence type="ECO:0000313" key="10">
    <source>
        <dbReference type="Proteomes" id="UP001211065"/>
    </source>
</evidence>
<dbReference type="PANTHER" id="PTHR47844:SF1">
    <property type="entry name" value="EXOSTOSIN-LIKE 2"/>
    <property type="match status" value="1"/>
</dbReference>
<dbReference type="InterPro" id="IPR001173">
    <property type="entry name" value="Glyco_trans_2-like"/>
</dbReference>
<dbReference type="Pfam" id="PF00535">
    <property type="entry name" value="Glycos_transf_2"/>
    <property type="match status" value="1"/>
</dbReference>
<dbReference type="EMBL" id="JADGJW010002064">
    <property type="protein sequence ID" value="KAJ3199667.1"/>
    <property type="molecule type" value="Genomic_DNA"/>
</dbReference>
<evidence type="ECO:0000256" key="4">
    <source>
        <dbReference type="ARBA" id="ARBA00022692"/>
    </source>
</evidence>
<dbReference type="Gene3D" id="3.90.550.10">
    <property type="entry name" value="Spore Coat Polysaccharide Biosynthesis Protein SpsA, Chain A"/>
    <property type="match status" value="1"/>
</dbReference>
<evidence type="ECO:0000256" key="5">
    <source>
        <dbReference type="ARBA" id="ARBA00022989"/>
    </source>
</evidence>
<keyword evidence="7" id="KW-0325">Glycoprotein</keyword>
<keyword evidence="2" id="KW-0328">Glycosyltransferase</keyword>
<keyword evidence="3" id="KW-0808">Transferase</keyword>
<dbReference type="PANTHER" id="PTHR47844">
    <property type="entry name" value="SYNTHASE CPS1, PUTATIVE (AFU_ORTHOLOGUE AFUA_7G02500)-RELATED"/>
    <property type="match status" value="1"/>
</dbReference>
<feature type="non-terminal residue" evidence="9">
    <location>
        <position position="197"/>
    </location>
</feature>
<evidence type="ECO:0000256" key="2">
    <source>
        <dbReference type="ARBA" id="ARBA00022676"/>
    </source>
</evidence>
<keyword evidence="10" id="KW-1185">Reference proteome</keyword>
<comment type="subcellular location">
    <subcellularLocation>
        <location evidence="1">Membrane</location>
    </subcellularLocation>
</comment>
<protein>
    <recommendedName>
        <fullName evidence="8">Glycosyltransferase 2-like domain-containing protein</fullName>
    </recommendedName>
</protein>
<keyword evidence="6" id="KW-0472">Membrane</keyword>